<dbReference type="InterPro" id="IPR007332">
    <property type="entry name" value="DUF411"/>
</dbReference>
<protein>
    <submittedName>
        <fullName evidence="2">CopG family transcriptional regulator</fullName>
    </submittedName>
</protein>
<organism evidence="2 3">
    <name type="scientific">Caballeronia glathei</name>
    <dbReference type="NCBI Taxonomy" id="60547"/>
    <lineage>
        <taxon>Bacteria</taxon>
        <taxon>Pseudomonadati</taxon>
        <taxon>Pseudomonadota</taxon>
        <taxon>Betaproteobacteria</taxon>
        <taxon>Burkholderiales</taxon>
        <taxon>Burkholderiaceae</taxon>
        <taxon>Caballeronia</taxon>
    </lineage>
</organism>
<evidence type="ECO:0000313" key="2">
    <source>
        <dbReference type="EMBL" id="KDR44586.1"/>
    </source>
</evidence>
<feature type="signal peptide" evidence="1">
    <location>
        <begin position="1"/>
        <end position="19"/>
    </location>
</feature>
<accession>A0A069Q491</accession>
<dbReference type="Proteomes" id="UP000027466">
    <property type="component" value="Unassembled WGS sequence"/>
</dbReference>
<keyword evidence="3" id="KW-1185">Reference proteome</keyword>
<gene>
    <name evidence="2" type="ORF">BG61_12905</name>
</gene>
<comment type="caution">
    <text evidence="2">The sequence shown here is derived from an EMBL/GenBank/DDBJ whole genome shotgun (WGS) entry which is preliminary data.</text>
</comment>
<reference evidence="2 3" key="1">
    <citation type="submission" date="2014-03" db="EMBL/GenBank/DDBJ databases">
        <title>Draft Genome Sequences of Four Burkholderia Strains.</title>
        <authorList>
            <person name="Liu X.Y."/>
            <person name="Li C.X."/>
            <person name="Xu J.H."/>
        </authorList>
    </citation>
    <scope>NUCLEOTIDE SEQUENCE [LARGE SCALE GENOMIC DNA]</scope>
    <source>
        <strain evidence="2 3">DSM 50014</strain>
    </source>
</reference>
<dbReference type="AlphaFoldDB" id="A0A069Q491"/>
<dbReference type="Pfam" id="PF04214">
    <property type="entry name" value="DUF411"/>
    <property type="match status" value="1"/>
</dbReference>
<evidence type="ECO:0000256" key="1">
    <source>
        <dbReference type="SAM" id="SignalP"/>
    </source>
</evidence>
<evidence type="ECO:0000313" key="3">
    <source>
        <dbReference type="Proteomes" id="UP000027466"/>
    </source>
</evidence>
<sequence length="138" mass="14405">MKRLILSAALLAGLPAAHAADAAITVYKSPDCGCCEGWVQHMRAAGIETKVVDTNDMQGVKDRLHVPAALRSCHTAVVRGSNQVIEGHAPATAVKKMLANRSVRGIAVPGMPVNSPGMGEMDGKLVTVDFAGAKFSQD</sequence>
<proteinExistence type="predicted"/>
<name>A0A069Q491_9BURK</name>
<dbReference type="EMBL" id="JFHC01000002">
    <property type="protein sequence ID" value="KDR44586.1"/>
    <property type="molecule type" value="Genomic_DNA"/>
</dbReference>
<dbReference type="STRING" id="60547.GCA_000751215_00729"/>
<feature type="chain" id="PRO_5007372736" evidence="1">
    <location>
        <begin position="20"/>
        <end position="138"/>
    </location>
</feature>
<dbReference type="RefSeq" id="WP_035925954.1">
    <property type="nucleotide sequence ID" value="NZ_CADFFX010000008.1"/>
</dbReference>
<keyword evidence="1" id="KW-0732">Signal</keyword>